<dbReference type="EMBL" id="FNND01000003">
    <property type="protein sequence ID" value="SDW66609.1"/>
    <property type="molecule type" value="Genomic_DNA"/>
</dbReference>
<keyword evidence="2" id="KW-1185">Reference proteome</keyword>
<reference evidence="1 2" key="1">
    <citation type="submission" date="2016-10" db="EMBL/GenBank/DDBJ databases">
        <authorList>
            <person name="Varghese N."/>
            <person name="Submissions S."/>
        </authorList>
    </citation>
    <scope>NUCLEOTIDE SEQUENCE [LARGE SCALE GENOMIC DNA]</scope>
    <source>
        <strain evidence="1 2">DSM 11449</strain>
    </source>
</reference>
<protein>
    <submittedName>
        <fullName evidence="1">Uncharacterized protein</fullName>
    </submittedName>
</protein>
<organism evidence="1 2">
    <name type="scientific">Capnocytophaga granulosa</name>
    <dbReference type="NCBI Taxonomy" id="45242"/>
    <lineage>
        <taxon>Bacteria</taxon>
        <taxon>Pseudomonadati</taxon>
        <taxon>Bacteroidota</taxon>
        <taxon>Flavobacteriia</taxon>
        <taxon>Flavobacteriales</taxon>
        <taxon>Flavobacteriaceae</taxon>
        <taxon>Capnocytophaga</taxon>
    </lineage>
</organism>
<evidence type="ECO:0000313" key="1">
    <source>
        <dbReference type="EMBL" id="SDW66609.1"/>
    </source>
</evidence>
<dbReference type="OrthoDB" id="8610030at2"/>
<dbReference type="AlphaFoldDB" id="A0A1H2VFF7"/>
<sequence>MKIISKFKDYYDYKVADYGTDENLIYDRRNGTIVDRQRISPEESNLALYSTLYVGSEVVHLFITQNKIYTHFDLVDIETKKRKYYFFDGHYLKFRDGKQYEYKSNLCLGYFSDTADFIRENNGFHIREETHLSWEELSKIPLLLITSDYRTKNQKVYINPSLQELGVYIDPDFVWQHIVQYLSDLKTQAEQSPELPNELKIDSKGFDKKRSFRPKMK</sequence>
<evidence type="ECO:0000313" key="2">
    <source>
        <dbReference type="Proteomes" id="UP000182771"/>
    </source>
</evidence>
<dbReference type="Proteomes" id="UP000182771">
    <property type="component" value="Unassembled WGS sequence"/>
</dbReference>
<name>A0A1H2VFF7_9FLAO</name>
<dbReference type="RefSeq" id="WP_074698800.1">
    <property type="nucleotide sequence ID" value="NZ_FNND01000003.1"/>
</dbReference>
<accession>A0A1H2VFF7</accession>
<dbReference type="GeneID" id="85016912"/>
<proteinExistence type="predicted"/>
<comment type="caution">
    <text evidence="1">The sequence shown here is derived from an EMBL/GenBank/DDBJ whole genome shotgun (WGS) entry which is preliminary data.</text>
</comment>
<gene>
    <name evidence="1" type="ORF">SAMN05444420_103155</name>
</gene>